<keyword evidence="4" id="KW-1185">Reference proteome</keyword>
<reference evidence="3" key="1">
    <citation type="submission" date="2020-07" db="EMBL/GenBank/DDBJ databases">
        <title>Multicomponent nature underlies the extraordinary mechanical properties of spider dragline silk.</title>
        <authorList>
            <person name="Kono N."/>
            <person name="Nakamura H."/>
            <person name="Mori M."/>
            <person name="Yoshida Y."/>
            <person name="Ohtoshi R."/>
            <person name="Malay A.D."/>
            <person name="Moran D.A.P."/>
            <person name="Tomita M."/>
            <person name="Numata K."/>
            <person name="Arakawa K."/>
        </authorList>
    </citation>
    <scope>NUCLEOTIDE SEQUENCE</scope>
</reference>
<evidence type="ECO:0000256" key="2">
    <source>
        <dbReference type="SAM" id="SignalP"/>
    </source>
</evidence>
<dbReference type="Proteomes" id="UP000887116">
    <property type="component" value="Unassembled WGS sequence"/>
</dbReference>
<feature type="chain" id="PRO_5036496316" description="Secreted protein" evidence="2">
    <location>
        <begin position="19"/>
        <end position="125"/>
    </location>
</feature>
<name>A0A8X6KTG7_TRICU</name>
<keyword evidence="1" id="KW-0812">Transmembrane</keyword>
<evidence type="ECO:0008006" key="5">
    <source>
        <dbReference type="Google" id="ProtNLM"/>
    </source>
</evidence>
<keyword evidence="1" id="KW-1133">Transmembrane helix</keyword>
<keyword evidence="2" id="KW-0732">Signal</keyword>
<feature type="transmembrane region" description="Helical" evidence="1">
    <location>
        <begin position="16"/>
        <end position="41"/>
    </location>
</feature>
<accession>A0A8X6KTG7</accession>
<organism evidence="3 4">
    <name type="scientific">Trichonephila clavata</name>
    <name type="common">Joro spider</name>
    <name type="synonym">Nephila clavata</name>
    <dbReference type="NCBI Taxonomy" id="2740835"/>
    <lineage>
        <taxon>Eukaryota</taxon>
        <taxon>Metazoa</taxon>
        <taxon>Ecdysozoa</taxon>
        <taxon>Arthropoda</taxon>
        <taxon>Chelicerata</taxon>
        <taxon>Arachnida</taxon>
        <taxon>Araneae</taxon>
        <taxon>Araneomorphae</taxon>
        <taxon>Entelegynae</taxon>
        <taxon>Araneoidea</taxon>
        <taxon>Nephilidae</taxon>
        <taxon>Trichonephila</taxon>
    </lineage>
</organism>
<gene>
    <name evidence="3" type="ORF">TNCT_205551</name>
</gene>
<sequence length="125" mass="14128">MLVMILLSRLLCHRQVGALCHGLTCALLQGSIAVSGGWFICADRRFRFQKSSCPYSRPNVGHSLRGDSPTHHLERSFDFHCKAAQSRIYYGKLTQKERRLFFSLCVCIVFSLYCTVVGLTTYFAG</sequence>
<protein>
    <recommendedName>
        <fullName evidence="5">Secreted protein</fullName>
    </recommendedName>
</protein>
<proteinExistence type="predicted"/>
<evidence type="ECO:0000313" key="3">
    <source>
        <dbReference type="EMBL" id="GFQ81798.1"/>
    </source>
</evidence>
<keyword evidence="1" id="KW-0472">Membrane</keyword>
<evidence type="ECO:0000313" key="4">
    <source>
        <dbReference type="Proteomes" id="UP000887116"/>
    </source>
</evidence>
<feature type="transmembrane region" description="Helical" evidence="1">
    <location>
        <begin position="100"/>
        <end position="124"/>
    </location>
</feature>
<evidence type="ECO:0000256" key="1">
    <source>
        <dbReference type="SAM" id="Phobius"/>
    </source>
</evidence>
<dbReference type="AlphaFoldDB" id="A0A8X6KTG7"/>
<feature type="signal peptide" evidence="2">
    <location>
        <begin position="1"/>
        <end position="18"/>
    </location>
</feature>
<dbReference type="EMBL" id="BMAO01022413">
    <property type="protein sequence ID" value="GFQ81798.1"/>
    <property type="molecule type" value="Genomic_DNA"/>
</dbReference>
<comment type="caution">
    <text evidence="3">The sequence shown here is derived from an EMBL/GenBank/DDBJ whole genome shotgun (WGS) entry which is preliminary data.</text>
</comment>